<keyword evidence="4" id="KW-0145">Chemotaxis</keyword>
<dbReference type="Gene3D" id="3.30.450.20">
    <property type="entry name" value="PAS domain"/>
    <property type="match status" value="1"/>
</dbReference>
<dbReference type="GO" id="GO:0007165">
    <property type="term" value="P:signal transduction"/>
    <property type="evidence" value="ECO:0007669"/>
    <property type="project" value="UniProtKB-KW"/>
</dbReference>
<name>A0A285RVU4_9BACL</name>
<evidence type="ECO:0000259" key="11">
    <source>
        <dbReference type="PROSITE" id="PS50885"/>
    </source>
</evidence>
<feature type="transmembrane region" description="Helical" evidence="9">
    <location>
        <begin position="12"/>
        <end position="32"/>
    </location>
</feature>
<dbReference type="RefSeq" id="WP_161946607.1">
    <property type="nucleotide sequence ID" value="NZ_OBMQ01000002.1"/>
</dbReference>
<dbReference type="InterPro" id="IPR029150">
    <property type="entry name" value="dCache_3"/>
</dbReference>
<dbReference type="InterPro" id="IPR004089">
    <property type="entry name" value="MCPsignal_dom"/>
</dbReference>
<evidence type="ECO:0000256" key="7">
    <source>
        <dbReference type="ARBA" id="ARBA00029447"/>
    </source>
</evidence>
<keyword evidence="9" id="KW-1133">Transmembrane helix</keyword>
<dbReference type="EMBL" id="OBMQ01000002">
    <property type="protein sequence ID" value="SOB98660.1"/>
    <property type="molecule type" value="Genomic_DNA"/>
</dbReference>
<dbReference type="SUPFAM" id="SSF103190">
    <property type="entry name" value="Sensory domain-like"/>
    <property type="match status" value="1"/>
</dbReference>
<proteinExistence type="inferred from homology"/>
<feature type="transmembrane region" description="Helical" evidence="9">
    <location>
        <begin position="273"/>
        <end position="295"/>
    </location>
</feature>
<evidence type="ECO:0000256" key="6">
    <source>
        <dbReference type="ARBA" id="ARBA00023224"/>
    </source>
</evidence>
<keyword evidence="2" id="KW-1003">Cell membrane</keyword>
<evidence type="ECO:0000256" key="1">
    <source>
        <dbReference type="ARBA" id="ARBA00004236"/>
    </source>
</evidence>
<evidence type="ECO:0000256" key="9">
    <source>
        <dbReference type="SAM" id="Phobius"/>
    </source>
</evidence>
<comment type="subcellular location">
    <subcellularLocation>
        <location evidence="1">Cell membrane</location>
    </subcellularLocation>
</comment>
<evidence type="ECO:0000313" key="12">
    <source>
        <dbReference type="EMBL" id="SOB98660.1"/>
    </source>
</evidence>
<dbReference type="GO" id="GO:0005886">
    <property type="term" value="C:plasma membrane"/>
    <property type="evidence" value="ECO:0007669"/>
    <property type="project" value="UniProtKB-SubCell"/>
</dbReference>
<feature type="domain" description="HAMP" evidence="11">
    <location>
        <begin position="297"/>
        <end position="350"/>
    </location>
</feature>
<keyword evidence="6 8" id="KW-0807">Transducer</keyword>
<dbReference type="CDD" id="cd06225">
    <property type="entry name" value="HAMP"/>
    <property type="match status" value="1"/>
</dbReference>
<evidence type="ECO:0000256" key="2">
    <source>
        <dbReference type="ARBA" id="ARBA00022475"/>
    </source>
</evidence>
<evidence type="ECO:0000256" key="8">
    <source>
        <dbReference type="PROSITE-ProRule" id="PRU00284"/>
    </source>
</evidence>
<organism evidence="12 13">
    <name type="scientific">Ureibacillus xyleni</name>
    <dbReference type="NCBI Taxonomy" id="614648"/>
    <lineage>
        <taxon>Bacteria</taxon>
        <taxon>Bacillati</taxon>
        <taxon>Bacillota</taxon>
        <taxon>Bacilli</taxon>
        <taxon>Bacillales</taxon>
        <taxon>Caryophanaceae</taxon>
        <taxon>Ureibacillus</taxon>
    </lineage>
</organism>
<dbReference type="PANTHER" id="PTHR32089:SF114">
    <property type="entry name" value="METHYL-ACCEPTING CHEMOTAXIS PROTEIN MCPB"/>
    <property type="match status" value="1"/>
</dbReference>
<dbReference type="Proteomes" id="UP000219636">
    <property type="component" value="Unassembled WGS sequence"/>
</dbReference>
<keyword evidence="3" id="KW-0488">Methylation</keyword>
<evidence type="ECO:0000256" key="5">
    <source>
        <dbReference type="ARBA" id="ARBA00023136"/>
    </source>
</evidence>
<dbReference type="Pfam" id="PF00672">
    <property type="entry name" value="HAMP"/>
    <property type="match status" value="1"/>
</dbReference>
<dbReference type="PANTHER" id="PTHR32089">
    <property type="entry name" value="METHYL-ACCEPTING CHEMOTAXIS PROTEIN MCPB"/>
    <property type="match status" value="1"/>
</dbReference>
<keyword evidence="5 9" id="KW-0472">Membrane</keyword>
<dbReference type="Gene3D" id="1.10.287.950">
    <property type="entry name" value="Methyl-accepting chemotaxis protein"/>
    <property type="match status" value="1"/>
</dbReference>
<dbReference type="Pfam" id="PF14827">
    <property type="entry name" value="dCache_3"/>
    <property type="match status" value="1"/>
</dbReference>
<dbReference type="PROSITE" id="PS50885">
    <property type="entry name" value="HAMP"/>
    <property type="match status" value="1"/>
</dbReference>
<dbReference type="InterPro" id="IPR029151">
    <property type="entry name" value="Sensor-like_sf"/>
</dbReference>
<comment type="similarity">
    <text evidence="7">Belongs to the methyl-accepting chemotaxis (MCP) protein family.</text>
</comment>
<dbReference type="Pfam" id="PF00015">
    <property type="entry name" value="MCPsignal"/>
    <property type="match status" value="1"/>
</dbReference>
<gene>
    <name evidence="12" type="ORF">SAMN05880501_10270</name>
</gene>
<dbReference type="AlphaFoldDB" id="A0A285RVU4"/>
<reference evidence="13" key="1">
    <citation type="submission" date="2017-08" db="EMBL/GenBank/DDBJ databases">
        <authorList>
            <person name="Varghese N."/>
            <person name="Submissions S."/>
        </authorList>
    </citation>
    <scope>NUCLEOTIDE SEQUENCE [LARGE SCALE GENOMIC DNA]</scope>
    <source>
        <strain evidence="13">JC22</strain>
    </source>
</reference>
<keyword evidence="13" id="KW-1185">Reference proteome</keyword>
<sequence>MRLTSIKAKLTAIFLIMSIVPLIIATSVIFFISNQGLSYIIDDQQDKMVHSVQTELEQVSSELLKITTNYSKSEQLLNSFKKGNRPELLNVVNQIYPRLQVEHQLSVFEFGDENGIVFLRGHNPSEYGDDKSEVNAIATALSGEPIAGFEFGKSGLSVRAFSPLLDNGEVIGTLQTSISSNFLQQLSEQLQGITINLYDHKGSNLYSSNSSYSSQSLAPTILTQVLEGKVVETQQQELVESILPIYDPTGEEVIGGIGVLQDITAIATIQQQIITVTTILIIITLVIVVISSIVIGRSISKPIVGIANTLDELSNGDLQVSTAESKRKDEIGLLLNSMHKMKLNMYVTIKKLSESSLLVAEQSIELKESTEELSAGSQQIAATMNEISAGSESQASNLTNLAMTASDFTVSVEDTNNKGNVIHKVSSEVLQHTSSGKLLMQSSGEQMSKIDAIMQDAVKKMHSLDLQTKEISSLVSIIKEIADQTNLLALNAAIEAARAGEHGKGFSVVAGEVRKLADQVSCSVTDITDIVRSIQQETLIVESSLKNGYTEIKKGTEQIKTTEETFNSINSSFTNMVDHIQSITQDLSENMRRSQNMSETIEKIASISEESTAAFQQTAATTQEFSGSIEEITQSTEKLSRLSNELNEVVKQFKL</sequence>
<evidence type="ECO:0000313" key="13">
    <source>
        <dbReference type="Proteomes" id="UP000219636"/>
    </source>
</evidence>
<dbReference type="InterPro" id="IPR003660">
    <property type="entry name" value="HAMP_dom"/>
</dbReference>
<dbReference type="PROSITE" id="PS50111">
    <property type="entry name" value="CHEMOTAXIS_TRANSDUC_2"/>
    <property type="match status" value="1"/>
</dbReference>
<evidence type="ECO:0000259" key="10">
    <source>
        <dbReference type="PROSITE" id="PS50111"/>
    </source>
</evidence>
<evidence type="ECO:0000256" key="4">
    <source>
        <dbReference type="ARBA" id="ARBA00022500"/>
    </source>
</evidence>
<dbReference type="SMART" id="SM00283">
    <property type="entry name" value="MA"/>
    <property type="match status" value="1"/>
</dbReference>
<evidence type="ECO:0000256" key="3">
    <source>
        <dbReference type="ARBA" id="ARBA00022481"/>
    </source>
</evidence>
<dbReference type="GO" id="GO:0006935">
    <property type="term" value="P:chemotaxis"/>
    <property type="evidence" value="ECO:0007669"/>
    <property type="project" value="UniProtKB-KW"/>
</dbReference>
<accession>A0A285RVU4</accession>
<keyword evidence="9" id="KW-0812">Transmembrane</keyword>
<protein>
    <submittedName>
        <fullName evidence="12">Methyl-accepting chemotaxis protein</fullName>
    </submittedName>
</protein>
<dbReference type="SUPFAM" id="SSF58104">
    <property type="entry name" value="Methyl-accepting chemotaxis protein (MCP) signaling domain"/>
    <property type="match status" value="1"/>
</dbReference>
<feature type="domain" description="Methyl-accepting transducer" evidence="10">
    <location>
        <begin position="369"/>
        <end position="619"/>
    </location>
</feature>
<dbReference type="CDD" id="cd11386">
    <property type="entry name" value="MCP_signal"/>
    <property type="match status" value="1"/>
</dbReference>